<evidence type="ECO:0000256" key="2">
    <source>
        <dbReference type="ARBA" id="ARBA00022803"/>
    </source>
</evidence>
<evidence type="ECO:0000313" key="4">
    <source>
        <dbReference type="EMBL" id="EHC97847.1"/>
    </source>
</evidence>
<evidence type="ECO:0000313" key="5">
    <source>
        <dbReference type="Proteomes" id="UP000004776"/>
    </source>
</evidence>
<dbReference type="Pfam" id="PF07719">
    <property type="entry name" value="TPR_2"/>
    <property type="match status" value="1"/>
</dbReference>
<comment type="caution">
    <text evidence="4">The sequence shown here is derived from an EMBL/GenBank/DDBJ whole genome shotgun (WGS) entry which is preliminary data.</text>
</comment>
<feature type="non-terminal residue" evidence="4">
    <location>
        <position position="1"/>
    </location>
</feature>
<dbReference type="AlphaFoldDB" id="G5S3C7"/>
<accession>G5S3C7</accession>
<evidence type="ECO:0000256" key="1">
    <source>
        <dbReference type="ARBA" id="ARBA00022737"/>
    </source>
</evidence>
<gene>
    <name evidence="4" type="ORF">LTSEURB_5869</name>
</gene>
<protein>
    <submittedName>
        <fullName evidence="4">HemY</fullName>
    </submittedName>
</protein>
<dbReference type="InterPro" id="IPR011990">
    <property type="entry name" value="TPR-like_helical_dom_sf"/>
</dbReference>
<dbReference type="SUPFAM" id="SSF48452">
    <property type="entry name" value="TPR-like"/>
    <property type="match status" value="1"/>
</dbReference>
<evidence type="ECO:0000256" key="3">
    <source>
        <dbReference type="PROSITE-ProRule" id="PRU00339"/>
    </source>
</evidence>
<keyword evidence="2 3" id="KW-0802">TPR repeat</keyword>
<sequence>ARAEQGSEGLRTWWKNQSRKTRHQVALQVAMAEHLIECDDHDMAQQIIIDGLKRQYDDRLVLPIPRLRTNNPEQLEKVLRQQIKTVGDRDRPLLWSTLGGDRPLLWSTLGQSLMKHGEWQEATLAFRAALKQRPDAYDYAWLADALDRLHQPEEAAAMRRDGLMLTLQNNPPQ</sequence>
<dbReference type="InterPro" id="IPR013105">
    <property type="entry name" value="TPR_2"/>
</dbReference>
<proteinExistence type="predicted"/>
<keyword evidence="1" id="KW-0677">Repeat</keyword>
<dbReference type="Proteomes" id="UP000004776">
    <property type="component" value="Unassembled WGS sequence"/>
</dbReference>
<dbReference type="InterPro" id="IPR019734">
    <property type="entry name" value="TPR_rpt"/>
</dbReference>
<dbReference type="PROSITE" id="PS50005">
    <property type="entry name" value="TPR"/>
    <property type="match status" value="1"/>
</dbReference>
<dbReference type="PATRIC" id="fig|913084.3.peg.4354"/>
<dbReference type="Gene3D" id="1.25.40.10">
    <property type="entry name" value="Tetratricopeptide repeat domain"/>
    <property type="match status" value="1"/>
</dbReference>
<feature type="repeat" description="TPR" evidence="3">
    <location>
        <begin position="103"/>
        <end position="136"/>
    </location>
</feature>
<dbReference type="EMBL" id="AFCW01002147">
    <property type="protein sequence ID" value="EHC97847.1"/>
    <property type="molecule type" value="Genomic_DNA"/>
</dbReference>
<reference evidence="4 5" key="1">
    <citation type="journal article" date="2011" name="BMC Genomics">
        <title>Genome sequencing reveals diversification of virulence factor content and possible host adaptation in distinct subpopulations of Salmonella enterica.</title>
        <authorList>
            <person name="den Bakker H.C."/>
            <person name="Moreno Switt A.I."/>
            <person name="Govoni G."/>
            <person name="Cummings C.A."/>
            <person name="Ranieri M.L."/>
            <person name="Degoricija L."/>
            <person name="Hoelzer K."/>
            <person name="Rodriguez-Rivera L.D."/>
            <person name="Brown S."/>
            <person name="Bolchacova E."/>
            <person name="Furtado M.R."/>
            <person name="Wiedmann M."/>
        </authorList>
    </citation>
    <scope>NUCLEOTIDE SEQUENCE [LARGE SCALE GENOMIC DNA]</scope>
    <source>
        <strain evidence="4 5">R8-2977</strain>
    </source>
</reference>
<organism evidence="4 5">
    <name type="scientific">Salmonella enterica subsp. enterica serovar Urbana str. R8-2977</name>
    <dbReference type="NCBI Taxonomy" id="913084"/>
    <lineage>
        <taxon>Bacteria</taxon>
        <taxon>Pseudomonadati</taxon>
        <taxon>Pseudomonadota</taxon>
        <taxon>Gammaproteobacteria</taxon>
        <taxon>Enterobacterales</taxon>
        <taxon>Enterobacteriaceae</taxon>
        <taxon>Salmonella</taxon>
    </lineage>
</organism>
<name>G5S3C7_SALET</name>